<dbReference type="PANTHER" id="PTHR19376">
    <property type="entry name" value="DNA-DIRECTED RNA POLYMERASE"/>
    <property type="match status" value="1"/>
</dbReference>
<feature type="domain" description="RNA polymerase Rpb1" evidence="8">
    <location>
        <begin position="1"/>
        <end position="249"/>
    </location>
</feature>
<evidence type="ECO:0000256" key="4">
    <source>
        <dbReference type="ARBA" id="ARBA00022679"/>
    </source>
</evidence>
<dbReference type="InterPro" id="IPR045867">
    <property type="entry name" value="DNA-dir_RpoC_beta_prime"/>
</dbReference>
<keyword evidence="6" id="KW-0804">Transcription</keyword>
<feature type="region of interest" description="Disordered" evidence="7">
    <location>
        <begin position="118"/>
        <end position="146"/>
    </location>
</feature>
<feature type="region of interest" description="Disordered" evidence="7">
    <location>
        <begin position="77"/>
        <end position="97"/>
    </location>
</feature>
<keyword evidence="5" id="KW-0548">Nucleotidyltransferase</keyword>
<dbReference type="InterPro" id="IPR007080">
    <property type="entry name" value="RNA_pol_Rpb1_1"/>
</dbReference>
<feature type="compositionally biased region" description="Basic and acidic residues" evidence="7">
    <location>
        <begin position="127"/>
        <end position="146"/>
    </location>
</feature>
<dbReference type="GO" id="GO:0003677">
    <property type="term" value="F:DNA binding"/>
    <property type="evidence" value="ECO:0007669"/>
    <property type="project" value="InterPro"/>
</dbReference>
<dbReference type="EMBL" id="KF036360">
    <property type="protein sequence ID" value="AHA59753.1"/>
    <property type="molecule type" value="Genomic_DNA"/>
</dbReference>
<reference evidence="9" key="1">
    <citation type="submission" date="2013-04" db="EMBL/GenBank/DDBJ databases">
        <title>Reconstructing phylogenetic relationships of Tremellomycetous yeast using multigene sequence analysis.</title>
        <authorList>
            <person name="Liu X.-Z."/>
            <person name="Wang Q.-M."/>
            <person name="Theelen B."/>
            <person name="Boekhout T."/>
            <person name="Bai F.-Y."/>
        </authorList>
    </citation>
    <scope>NUCLEOTIDE SEQUENCE</scope>
    <source>
        <strain evidence="9">CBS8680</strain>
    </source>
</reference>
<dbReference type="Pfam" id="PF04997">
    <property type="entry name" value="RNA_pol_Rpb1_1"/>
    <property type="match status" value="1"/>
</dbReference>
<evidence type="ECO:0000256" key="5">
    <source>
        <dbReference type="ARBA" id="ARBA00022695"/>
    </source>
</evidence>
<keyword evidence="4" id="KW-0808">Transferase</keyword>
<evidence type="ECO:0000259" key="8">
    <source>
        <dbReference type="Pfam" id="PF04997"/>
    </source>
</evidence>
<feature type="non-terminal residue" evidence="9">
    <location>
        <position position="249"/>
    </location>
</feature>
<dbReference type="PANTHER" id="PTHR19376:SF37">
    <property type="entry name" value="DNA-DIRECTED RNA POLYMERASE II SUBUNIT RPB1"/>
    <property type="match status" value="1"/>
</dbReference>
<dbReference type="GO" id="GO:0006351">
    <property type="term" value="P:DNA-templated transcription"/>
    <property type="evidence" value="ECO:0007669"/>
    <property type="project" value="InterPro"/>
</dbReference>
<accession>A0A0A0P8H1</accession>
<dbReference type="EC" id="2.7.7.6" evidence="2"/>
<name>A0A0A0P8H1_9TREE</name>
<gene>
    <name evidence="9" type="primary">RPB1</name>
</gene>
<comment type="similarity">
    <text evidence="1">Belongs to the RNA polymerase beta' chain family.</text>
</comment>
<dbReference type="InterPro" id="IPR044893">
    <property type="entry name" value="RNA_pol_Rpb1_clamp_domain"/>
</dbReference>
<evidence type="ECO:0000256" key="7">
    <source>
        <dbReference type="SAM" id="MobiDB-lite"/>
    </source>
</evidence>
<dbReference type="GO" id="GO:0005665">
    <property type="term" value="C:RNA polymerase II, core complex"/>
    <property type="evidence" value="ECO:0007669"/>
    <property type="project" value="TreeGrafter"/>
</dbReference>
<evidence type="ECO:0000313" key="9">
    <source>
        <dbReference type="EMBL" id="AHA59753.1"/>
    </source>
</evidence>
<dbReference type="Gene3D" id="4.10.860.120">
    <property type="entry name" value="RNA polymerase II, clamp domain"/>
    <property type="match status" value="1"/>
</dbReference>
<protein>
    <recommendedName>
        <fullName evidence="2">DNA-directed RNA polymerase</fullName>
        <ecNumber evidence="2">2.7.7.6</ecNumber>
    </recommendedName>
</protein>
<evidence type="ECO:0000256" key="6">
    <source>
        <dbReference type="ARBA" id="ARBA00023163"/>
    </source>
</evidence>
<dbReference type="GO" id="GO:0003899">
    <property type="term" value="F:DNA-directed RNA polymerase activity"/>
    <property type="evidence" value="ECO:0007669"/>
    <property type="project" value="UniProtKB-EC"/>
</dbReference>
<evidence type="ECO:0000256" key="1">
    <source>
        <dbReference type="ARBA" id="ARBA00006460"/>
    </source>
</evidence>
<feature type="non-terminal residue" evidence="9">
    <location>
        <position position="1"/>
    </location>
</feature>
<organism evidence="9">
    <name type="scientific">Piskurozyma cylindrica</name>
    <dbReference type="NCBI Taxonomy" id="104406"/>
    <lineage>
        <taxon>Eukaryota</taxon>
        <taxon>Fungi</taxon>
        <taxon>Dikarya</taxon>
        <taxon>Basidiomycota</taxon>
        <taxon>Agaricomycotina</taxon>
        <taxon>Tremellomycetes</taxon>
        <taxon>Filobasidiales</taxon>
        <taxon>Piskurozymaceae</taxon>
        <taxon>Piskurozyma</taxon>
    </lineage>
</organism>
<keyword evidence="3" id="KW-0240">DNA-directed RNA polymerase</keyword>
<sequence>HFGHIELARAVYHIGFITKVKKILECICVNCGKLKVDTRDQELMKLLDRIQPKYRMKHVWAHAKTIMTCEEDEPVEGAEEGDEYQIQPSTGHGGCGHRQPLVRKEALKLHLVYKRQDEADGAGGEASEGRGGKTKKGDGPNMPDKKELSAQECYGILQRIPLKDLELLGLSAEYARPDWMILTVLPVPPGAVRPSVSTPGKGQSHDDLTYKLSEILKANQAVARHIDEGTANHVTDEFVALLQYHVATY</sequence>
<proteinExistence type="inferred from homology"/>
<evidence type="ECO:0000256" key="2">
    <source>
        <dbReference type="ARBA" id="ARBA00012418"/>
    </source>
</evidence>
<dbReference type="SUPFAM" id="SSF64484">
    <property type="entry name" value="beta and beta-prime subunits of DNA dependent RNA-polymerase"/>
    <property type="match status" value="1"/>
</dbReference>
<evidence type="ECO:0000256" key="3">
    <source>
        <dbReference type="ARBA" id="ARBA00022478"/>
    </source>
</evidence>
<dbReference type="AlphaFoldDB" id="A0A0A0P8H1"/>